<sequence length="177" mass="19586">MVRLRQTTRIVHMAISTMMSRLKIVSDLSKNLTILYELLALGPGITDGSVSNPDEAHAEQKGMAIEFKSVNFGYRSVPNKILRDLSFKIELGCGKNTTINLTNRLYDCESADIYVDGRPICDYKISTIRVAANTMHQSYNYSRLTVNNGVFLDAIPDSEMTIDQGKSSGGVCELKGL</sequence>
<dbReference type="InterPro" id="IPR039421">
    <property type="entry name" value="Type_1_exporter"/>
</dbReference>
<dbReference type="SUPFAM" id="SSF52540">
    <property type="entry name" value="P-loop containing nucleoside triphosphate hydrolases"/>
    <property type="match status" value="1"/>
</dbReference>
<evidence type="ECO:0000313" key="1">
    <source>
        <dbReference type="EMBL" id="CAE6451179.1"/>
    </source>
</evidence>
<dbReference type="GO" id="GO:0042626">
    <property type="term" value="F:ATPase-coupled transmembrane transporter activity"/>
    <property type="evidence" value="ECO:0007669"/>
    <property type="project" value="TreeGrafter"/>
</dbReference>
<comment type="caution">
    <text evidence="1">The sequence shown here is derived from an EMBL/GenBank/DDBJ whole genome shotgun (WGS) entry which is preliminary data.</text>
</comment>
<dbReference type="PANTHER" id="PTHR24221:SF654">
    <property type="entry name" value="ATP-BINDING CASSETTE SUB-FAMILY B MEMBER 6"/>
    <property type="match status" value="1"/>
</dbReference>
<accession>A0A8H3BAN1</accession>
<evidence type="ECO:0000313" key="2">
    <source>
        <dbReference type="Proteomes" id="UP000663846"/>
    </source>
</evidence>
<dbReference type="PANTHER" id="PTHR24221">
    <property type="entry name" value="ATP-BINDING CASSETTE SUB-FAMILY B"/>
    <property type="match status" value="1"/>
</dbReference>
<dbReference type="EMBL" id="CAJMWS010000557">
    <property type="protein sequence ID" value="CAE6451179.1"/>
    <property type="molecule type" value="Genomic_DNA"/>
</dbReference>
<name>A0A8H3BAN1_9AGAM</name>
<protein>
    <submittedName>
        <fullName evidence="1">Uncharacterized protein</fullName>
    </submittedName>
</protein>
<gene>
    <name evidence="1" type="ORF">RDB_LOCUS145783</name>
</gene>
<reference evidence="1" key="1">
    <citation type="submission" date="2021-01" db="EMBL/GenBank/DDBJ databases">
        <authorList>
            <person name="Kaushik A."/>
        </authorList>
    </citation>
    <scope>NUCLEOTIDE SEQUENCE</scope>
    <source>
        <strain evidence="1">AG1-1C</strain>
    </source>
</reference>
<proteinExistence type="predicted"/>
<dbReference type="Proteomes" id="UP000663846">
    <property type="component" value="Unassembled WGS sequence"/>
</dbReference>
<dbReference type="InterPro" id="IPR027417">
    <property type="entry name" value="P-loop_NTPase"/>
</dbReference>
<dbReference type="AlphaFoldDB" id="A0A8H3BAN1"/>
<organism evidence="1 2">
    <name type="scientific">Rhizoctonia solani</name>
    <dbReference type="NCBI Taxonomy" id="456999"/>
    <lineage>
        <taxon>Eukaryota</taxon>
        <taxon>Fungi</taxon>
        <taxon>Dikarya</taxon>
        <taxon>Basidiomycota</taxon>
        <taxon>Agaricomycotina</taxon>
        <taxon>Agaricomycetes</taxon>
        <taxon>Cantharellales</taxon>
        <taxon>Ceratobasidiaceae</taxon>
        <taxon>Rhizoctonia</taxon>
    </lineage>
</organism>
<dbReference type="Gene3D" id="3.40.50.300">
    <property type="entry name" value="P-loop containing nucleotide triphosphate hydrolases"/>
    <property type="match status" value="1"/>
</dbReference>